<evidence type="ECO:0000313" key="7">
    <source>
        <dbReference type="Proteomes" id="UP001328107"/>
    </source>
</evidence>
<evidence type="ECO:0000256" key="2">
    <source>
        <dbReference type="ARBA" id="ARBA00022771"/>
    </source>
</evidence>
<gene>
    <name evidence="6" type="ORF">PMAYCL1PPCAC_33109</name>
</gene>
<organism evidence="6 7">
    <name type="scientific">Pristionchus mayeri</name>
    <dbReference type="NCBI Taxonomy" id="1317129"/>
    <lineage>
        <taxon>Eukaryota</taxon>
        <taxon>Metazoa</taxon>
        <taxon>Ecdysozoa</taxon>
        <taxon>Nematoda</taxon>
        <taxon>Chromadorea</taxon>
        <taxon>Rhabditida</taxon>
        <taxon>Rhabditina</taxon>
        <taxon>Diplogasteromorpha</taxon>
        <taxon>Diplogasteroidea</taxon>
        <taxon>Neodiplogasteridae</taxon>
        <taxon>Pristionchus</taxon>
    </lineage>
</organism>
<evidence type="ECO:0000256" key="3">
    <source>
        <dbReference type="ARBA" id="ARBA00022833"/>
    </source>
</evidence>
<feature type="domain" description="BED-type" evidence="5">
    <location>
        <begin position="24"/>
        <end position="76"/>
    </location>
</feature>
<protein>
    <recommendedName>
        <fullName evidence="5">BED-type domain-containing protein</fullName>
    </recommendedName>
</protein>
<proteinExistence type="predicted"/>
<keyword evidence="3" id="KW-0862">Zinc</keyword>
<reference evidence="7" key="1">
    <citation type="submission" date="2022-10" db="EMBL/GenBank/DDBJ databases">
        <title>Genome assembly of Pristionchus species.</title>
        <authorList>
            <person name="Yoshida K."/>
            <person name="Sommer R.J."/>
        </authorList>
    </citation>
    <scope>NUCLEOTIDE SEQUENCE [LARGE SCALE GENOMIC DNA]</scope>
    <source>
        <strain evidence="7">RS5460</strain>
    </source>
</reference>
<dbReference type="InterPro" id="IPR036236">
    <property type="entry name" value="Znf_C2H2_sf"/>
</dbReference>
<sequence length="155" mass="18340">MTPIQPCLRESKLSFSLFPFFSPIMVSSVWDHFTKDSYSDKATCNLCPATYCVKKGSTSNLWRHLEQKHPYCLTTSQVESDKLYRRFSRHLTAGNEYWILEHLQFFRERRVNGQILVHARMRCSENRVTCRTAQHHGFECTREIKEERSDVKESN</sequence>
<dbReference type="AlphaFoldDB" id="A0AAN5DGR5"/>
<dbReference type="EMBL" id="BTRK01000006">
    <property type="protein sequence ID" value="GMR62914.1"/>
    <property type="molecule type" value="Genomic_DNA"/>
</dbReference>
<evidence type="ECO:0000313" key="6">
    <source>
        <dbReference type="EMBL" id="GMR62914.1"/>
    </source>
</evidence>
<keyword evidence="2 4" id="KW-0863">Zinc-finger</keyword>
<dbReference type="GO" id="GO:0008270">
    <property type="term" value="F:zinc ion binding"/>
    <property type="evidence" value="ECO:0007669"/>
    <property type="project" value="UniProtKB-KW"/>
</dbReference>
<dbReference type="GO" id="GO:0003677">
    <property type="term" value="F:DNA binding"/>
    <property type="evidence" value="ECO:0007669"/>
    <property type="project" value="InterPro"/>
</dbReference>
<name>A0AAN5DGR5_9BILA</name>
<dbReference type="Proteomes" id="UP001328107">
    <property type="component" value="Unassembled WGS sequence"/>
</dbReference>
<keyword evidence="7" id="KW-1185">Reference proteome</keyword>
<dbReference type="SMART" id="SM00614">
    <property type="entry name" value="ZnF_BED"/>
    <property type="match status" value="1"/>
</dbReference>
<dbReference type="SUPFAM" id="SSF57667">
    <property type="entry name" value="beta-beta-alpha zinc fingers"/>
    <property type="match status" value="1"/>
</dbReference>
<evidence type="ECO:0000256" key="1">
    <source>
        <dbReference type="ARBA" id="ARBA00022723"/>
    </source>
</evidence>
<dbReference type="Pfam" id="PF02892">
    <property type="entry name" value="zf-BED"/>
    <property type="match status" value="1"/>
</dbReference>
<dbReference type="InterPro" id="IPR003656">
    <property type="entry name" value="Znf_BED"/>
</dbReference>
<accession>A0AAN5DGR5</accession>
<comment type="caution">
    <text evidence="6">The sequence shown here is derived from an EMBL/GenBank/DDBJ whole genome shotgun (WGS) entry which is preliminary data.</text>
</comment>
<evidence type="ECO:0000259" key="5">
    <source>
        <dbReference type="PROSITE" id="PS50808"/>
    </source>
</evidence>
<dbReference type="PROSITE" id="PS50808">
    <property type="entry name" value="ZF_BED"/>
    <property type="match status" value="1"/>
</dbReference>
<evidence type="ECO:0000256" key="4">
    <source>
        <dbReference type="PROSITE-ProRule" id="PRU00027"/>
    </source>
</evidence>
<keyword evidence="1" id="KW-0479">Metal-binding</keyword>